<dbReference type="SUPFAM" id="SSF49785">
    <property type="entry name" value="Galactose-binding domain-like"/>
    <property type="match status" value="1"/>
</dbReference>
<evidence type="ECO:0000313" key="2">
    <source>
        <dbReference type="EMBL" id="NMH98396.1"/>
    </source>
</evidence>
<reference evidence="2 3" key="1">
    <citation type="submission" date="2020-04" db="EMBL/GenBank/DDBJ databases">
        <authorList>
            <person name="Klaysubun C."/>
            <person name="Duangmal K."/>
            <person name="Lipun K."/>
        </authorList>
    </citation>
    <scope>NUCLEOTIDE SEQUENCE [LARGE SCALE GENOMIC DNA]</scope>
    <source>
        <strain evidence="2 3">K10HN5</strain>
    </source>
</reference>
<evidence type="ECO:0000313" key="3">
    <source>
        <dbReference type="Proteomes" id="UP000820669"/>
    </source>
</evidence>
<dbReference type="Gene3D" id="2.60.120.260">
    <property type="entry name" value="Galactose-binding domain-like"/>
    <property type="match status" value="1"/>
</dbReference>
<evidence type="ECO:0000259" key="1">
    <source>
        <dbReference type="Pfam" id="PF25302"/>
    </source>
</evidence>
<feature type="domain" description="NAD glycohydrolase translocation F5/8 type C" evidence="1">
    <location>
        <begin position="54"/>
        <end position="192"/>
    </location>
</feature>
<dbReference type="EMBL" id="JAAXLA010000022">
    <property type="protein sequence ID" value="NMH98396.1"/>
    <property type="molecule type" value="Genomic_DNA"/>
</dbReference>
<comment type="caution">
    <text evidence="2">The sequence shown here is derived from an EMBL/GenBank/DDBJ whole genome shotgun (WGS) entry which is preliminary data.</text>
</comment>
<proteinExistence type="predicted"/>
<gene>
    <name evidence="2" type="ORF">HF526_13915</name>
</gene>
<dbReference type="InterPro" id="IPR008979">
    <property type="entry name" value="Galactose-bd-like_sf"/>
</dbReference>
<accession>A0ABX1SA09</accession>
<dbReference type="NCBIfam" id="NF047619">
    <property type="entry name" value="NADase_discoid"/>
    <property type="match status" value="1"/>
</dbReference>
<name>A0ABX1SA09_9PSEU</name>
<dbReference type="Proteomes" id="UP000820669">
    <property type="component" value="Unassembled WGS sequence"/>
</dbReference>
<keyword evidence="3" id="KW-1185">Reference proteome</keyword>
<dbReference type="Pfam" id="PF25302">
    <property type="entry name" value="NADase_transloc"/>
    <property type="match status" value="1"/>
</dbReference>
<dbReference type="InterPro" id="IPR057561">
    <property type="entry name" value="NADase_transloc"/>
</dbReference>
<sequence length="195" mass="20093">MMLADIGVLVGHAAGWAIDAAPGRTSTAVGAATGDPRSTRVVATASCTHPPSRDAAGNLTSYEPQRAVDGLSDTAWRCAGDGVGQSLKLTFTSPVRLRTIGIVPGLAKTDPADGTDRYAQNRRISRVRFTFDNGATAELSTDTSPSDRQMQNLTLDGDGVTTRTLTITILSSVPGSAQNGHAALDTVAISEVGLG</sequence>
<organism evidence="2 3">
    <name type="scientific">Pseudonocardia acidicola</name>
    <dbReference type="NCBI Taxonomy" id="2724939"/>
    <lineage>
        <taxon>Bacteria</taxon>
        <taxon>Bacillati</taxon>
        <taxon>Actinomycetota</taxon>
        <taxon>Actinomycetes</taxon>
        <taxon>Pseudonocardiales</taxon>
        <taxon>Pseudonocardiaceae</taxon>
        <taxon>Pseudonocardia</taxon>
    </lineage>
</organism>
<protein>
    <recommendedName>
        <fullName evidence="1">NAD glycohydrolase translocation F5/8 type C domain-containing protein</fullName>
    </recommendedName>
</protein>